<name>A0ABP4MP14_9ACTN</name>
<proteinExistence type="predicted"/>
<dbReference type="SUPFAM" id="SSF55729">
    <property type="entry name" value="Acyl-CoA N-acyltransferases (Nat)"/>
    <property type="match status" value="1"/>
</dbReference>
<evidence type="ECO:0000313" key="3">
    <source>
        <dbReference type="Proteomes" id="UP001500363"/>
    </source>
</evidence>
<organism evidence="2 3">
    <name type="scientific">Kribbella lupini</name>
    <dbReference type="NCBI Taxonomy" id="291602"/>
    <lineage>
        <taxon>Bacteria</taxon>
        <taxon>Bacillati</taxon>
        <taxon>Actinomycetota</taxon>
        <taxon>Actinomycetes</taxon>
        <taxon>Propionibacteriales</taxon>
        <taxon>Kribbellaceae</taxon>
        <taxon>Kribbella</taxon>
    </lineage>
</organism>
<evidence type="ECO:0000259" key="1">
    <source>
        <dbReference type="PROSITE" id="PS51186"/>
    </source>
</evidence>
<dbReference type="PROSITE" id="PS51186">
    <property type="entry name" value="GNAT"/>
    <property type="match status" value="1"/>
</dbReference>
<accession>A0ABP4MP14</accession>
<comment type="caution">
    <text evidence="2">The sequence shown here is derived from an EMBL/GenBank/DDBJ whole genome shotgun (WGS) entry which is preliminary data.</text>
</comment>
<dbReference type="InterPro" id="IPR000182">
    <property type="entry name" value="GNAT_dom"/>
</dbReference>
<dbReference type="Pfam" id="PF00583">
    <property type="entry name" value="Acetyltransf_1"/>
    <property type="match status" value="1"/>
</dbReference>
<reference evidence="3" key="1">
    <citation type="journal article" date="2019" name="Int. J. Syst. Evol. Microbiol.">
        <title>The Global Catalogue of Microorganisms (GCM) 10K type strain sequencing project: providing services to taxonomists for standard genome sequencing and annotation.</title>
        <authorList>
            <consortium name="The Broad Institute Genomics Platform"/>
            <consortium name="The Broad Institute Genome Sequencing Center for Infectious Disease"/>
            <person name="Wu L."/>
            <person name="Ma J."/>
        </authorList>
    </citation>
    <scope>NUCLEOTIDE SEQUENCE [LARGE SCALE GENOMIC DNA]</scope>
    <source>
        <strain evidence="3">JCM 14303</strain>
    </source>
</reference>
<evidence type="ECO:0000313" key="2">
    <source>
        <dbReference type="EMBL" id="GAA1547893.1"/>
    </source>
</evidence>
<keyword evidence="3" id="KW-1185">Reference proteome</keyword>
<sequence>MPSPADHPISLTDVLAGWVHGWSISRSTPPPVALPEGYRIDVCQPRHLVRYVLPTPQQDLIDQLHEPGTWLKTAGALPTLSRRWTLEPPEYLMATPLKPPGPSNAAGGGLVKVTAAGGGLIHLTVELDGVVAAQGQVAVWGKYATFDQIVTQPAYRRRGLGSVVMQELSAAAARQGARTGVLVATEAGRALYTRLGWDLISTLTVAWIRP</sequence>
<feature type="domain" description="N-acetyltransferase" evidence="1">
    <location>
        <begin position="47"/>
        <end position="210"/>
    </location>
</feature>
<dbReference type="RefSeq" id="WP_344180079.1">
    <property type="nucleotide sequence ID" value="NZ_BAAANC010000003.1"/>
</dbReference>
<gene>
    <name evidence="2" type="ORF">GCM10009741_59530</name>
</gene>
<dbReference type="EMBL" id="BAAANC010000003">
    <property type="protein sequence ID" value="GAA1547893.1"/>
    <property type="molecule type" value="Genomic_DNA"/>
</dbReference>
<protein>
    <recommendedName>
        <fullName evidence="1">N-acetyltransferase domain-containing protein</fullName>
    </recommendedName>
</protein>
<dbReference type="InterPro" id="IPR016181">
    <property type="entry name" value="Acyl_CoA_acyltransferase"/>
</dbReference>
<dbReference type="Proteomes" id="UP001500363">
    <property type="component" value="Unassembled WGS sequence"/>
</dbReference>
<dbReference type="CDD" id="cd04301">
    <property type="entry name" value="NAT_SF"/>
    <property type="match status" value="1"/>
</dbReference>
<dbReference type="Gene3D" id="3.40.630.30">
    <property type="match status" value="1"/>
</dbReference>